<dbReference type="Pfam" id="PF04461">
    <property type="entry name" value="YajQ"/>
    <property type="match status" value="1"/>
</dbReference>
<dbReference type="InterPro" id="IPR007551">
    <property type="entry name" value="YajQ/Smlt4090-like"/>
</dbReference>
<evidence type="ECO:0000313" key="3">
    <source>
        <dbReference type="EMBL" id="VAV93236.1"/>
    </source>
</evidence>
<dbReference type="GO" id="GO:0005829">
    <property type="term" value="C:cytosol"/>
    <property type="evidence" value="ECO:0007669"/>
    <property type="project" value="TreeGrafter"/>
</dbReference>
<proteinExistence type="inferred from homology"/>
<dbReference type="SUPFAM" id="SSF89963">
    <property type="entry name" value="YajQ-like"/>
    <property type="match status" value="2"/>
</dbReference>
<dbReference type="CDD" id="cd11740">
    <property type="entry name" value="YajQ_like"/>
    <property type="match status" value="1"/>
</dbReference>
<reference evidence="3" key="1">
    <citation type="submission" date="2018-06" db="EMBL/GenBank/DDBJ databases">
        <authorList>
            <person name="Zhirakovskaya E."/>
        </authorList>
    </citation>
    <scope>NUCLEOTIDE SEQUENCE</scope>
</reference>
<dbReference type="HAMAP" id="MF_00632">
    <property type="entry name" value="UPF0234"/>
    <property type="match status" value="1"/>
</dbReference>
<evidence type="ECO:0000256" key="1">
    <source>
        <dbReference type="ARBA" id="ARBA00022741"/>
    </source>
</evidence>
<dbReference type="EMBL" id="UOEK01000040">
    <property type="protein sequence ID" value="VAV93236.1"/>
    <property type="molecule type" value="Genomic_DNA"/>
</dbReference>
<dbReference type="PANTHER" id="PTHR30476">
    <property type="entry name" value="UPF0234 PROTEIN YAJQ"/>
    <property type="match status" value="1"/>
</dbReference>
<keyword evidence="1" id="KW-0547">Nucleotide-binding</keyword>
<sequence>MPAFDVVSKTDKQELRNAVDQAMREITNRYDFKGTDTTMELTDEAITLESSGDGRLDAAIDVLKGRLLKRGISTKAITQGKVEEASGGRARTTFLLNEGIPQDAAKELGKAIRDAKLKVQVQVQGDQLRVQGKKRDDLQSVIALLRDLDFRLPLQYVNFRD</sequence>
<dbReference type="Gene3D" id="3.30.70.860">
    <property type="match status" value="1"/>
</dbReference>
<dbReference type="NCBIfam" id="NF003819">
    <property type="entry name" value="PRK05412.1"/>
    <property type="match status" value="1"/>
</dbReference>
<dbReference type="PANTHER" id="PTHR30476:SF0">
    <property type="entry name" value="UPF0234 PROTEIN YAJQ"/>
    <property type="match status" value="1"/>
</dbReference>
<evidence type="ECO:0000256" key="2">
    <source>
        <dbReference type="ARBA" id="ARBA00093450"/>
    </source>
</evidence>
<dbReference type="InterPro" id="IPR036183">
    <property type="entry name" value="YajQ-like_sf"/>
</dbReference>
<protein>
    <submittedName>
        <fullName evidence="3">UPF0234 protein Yitk</fullName>
    </submittedName>
</protein>
<dbReference type="GO" id="GO:0000166">
    <property type="term" value="F:nucleotide binding"/>
    <property type="evidence" value="ECO:0007669"/>
    <property type="project" value="UniProtKB-KW"/>
</dbReference>
<organism evidence="3">
    <name type="scientific">hydrothermal vent metagenome</name>
    <dbReference type="NCBI Taxonomy" id="652676"/>
    <lineage>
        <taxon>unclassified sequences</taxon>
        <taxon>metagenomes</taxon>
        <taxon>ecological metagenomes</taxon>
    </lineage>
</organism>
<name>A0A3B0RXG8_9ZZZZ</name>
<dbReference type="Gene3D" id="3.30.70.990">
    <property type="entry name" value="YajQ-like, domain 2"/>
    <property type="match status" value="1"/>
</dbReference>
<comment type="similarity">
    <text evidence="2">Belongs to the YajQ family.</text>
</comment>
<dbReference type="AlphaFoldDB" id="A0A3B0RXG8"/>
<accession>A0A3B0RXG8</accession>
<dbReference type="InterPro" id="IPR035571">
    <property type="entry name" value="UPF0234-like_C"/>
</dbReference>
<dbReference type="InterPro" id="IPR035570">
    <property type="entry name" value="UPF0234_N"/>
</dbReference>
<gene>
    <name evidence="3" type="ORF">MNBD_ACTINO02-535</name>
</gene>